<feature type="region of interest" description="Disordered" evidence="1">
    <location>
        <begin position="960"/>
        <end position="1014"/>
    </location>
</feature>
<dbReference type="EMBL" id="JAPMOS010000028">
    <property type="protein sequence ID" value="KAJ4458525.1"/>
    <property type="molecule type" value="Genomic_DNA"/>
</dbReference>
<protein>
    <recommendedName>
        <fullName evidence="4">Nascent polypeptide-associated complex subunit alpha, muscle-specific form-like</fullName>
    </recommendedName>
</protein>
<feature type="region of interest" description="Disordered" evidence="1">
    <location>
        <begin position="107"/>
        <end position="154"/>
    </location>
</feature>
<evidence type="ECO:0000313" key="2">
    <source>
        <dbReference type="EMBL" id="KAJ4458525.1"/>
    </source>
</evidence>
<feature type="compositionally biased region" description="Pro residues" evidence="1">
    <location>
        <begin position="704"/>
        <end position="717"/>
    </location>
</feature>
<sequence>MAEKENAEILPLIIASSNLQLPMDPKMTSVPPCGLAISAPQHPTTPVASRPASLASLPVNSIRSPMPRSQPAYSANSVNLFRQLPLSPVFHPSPAISLLTASLRHGTPTPTVQAPSAITPQVPQLPPPQLPASPPGSAGPASMPSSPDGLKVDEEEEELQLIANEALNLYSKTLYDGHSVPTSLDLPAPLPAVPTMEDGAAPDSTSPVVKKMPRTDSSPEEQELPHLILSSSAGAGGVPFAASPSASLYSCGSSTPTQSPGTSPYVLPPIPLPHAGRHAATPESPVTSVAPPLLFPPPAPNLPPHSPACPAAIAAPSAAAPDTQTTLTPFLTEMAIARPQLPRTSRRRIEEQEQPDPLENFAVPLASALPSFESAEPTEAAAPPTRSAPAPMPLATTSPAPKSKPSHPEAGWNPSLNALSPSVVEKQSAGDPRLIRTPPPPELPLAQPSPAEGPASTCRPDAPSVPSLKVNLSVVVPPRPPSGAAAPATPQQHHHKLAWVASADPTASPRIVPSHAHLPPHHQPIKPRAFKNAGPATPKTAFAGSVCKTAIHRPVTANHLNPPAPAARPPPRRSSQPRTGASPLSSSVALRPRANSTTRVVRPRITPLGQQPRPPVPNLARALLSAGSPAMPPIGSPFSASSSPPASPLVAAGAPRIDTSRKRIRFCQSPFDSPAPARPASPERCSSPPALVLNPPLFTLAPPAPLAPASAAPPPRPNQSAPTTPAAAAPAAAAAAAAAPAAVFAPTPSTPPQPRRVSASPSPSRPAVCSPPSPPAARRIGGPTALMCILPPESSPAAHMIRRRAQRAVHSLHHPRTLAHKRLVSPPRPQPHPTAAPRTPPPLVRSATDPTSAAAIHGVPLPAGEVGRKHPRHRSHERHQAAQQYLDQRIHAGFANPILKHEDFVDGGALMLLEPQPTAGLVAPPQAASAQPPPQPEAESPPVAPAPAPAALQDVLATPRTAPPQRPTKTPRQPRAAAATAPLPVRPPFTPAGRHIRLDPAPIPSTPAAPRTPGPPVALPLGFGQRMQLVIEEARQSLLVQRHQLILAQSLGVAAAPTAPAGAPVAAAPTGVSPFLSRCAPLVLPRGRGPVTPDMVLRAVAQEGGVLPTPAAADPAGTAGAPAANECPTGPSA</sequence>
<proteinExistence type="predicted"/>
<feature type="region of interest" description="Disordered" evidence="1">
    <location>
        <begin position="1108"/>
        <end position="1133"/>
    </location>
</feature>
<feature type="compositionally biased region" description="Pro residues" evidence="1">
    <location>
        <begin position="826"/>
        <end position="843"/>
    </location>
</feature>
<feature type="region of interest" description="Disordered" evidence="1">
    <location>
        <begin position="556"/>
        <end position="617"/>
    </location>
</feature>
<reference evidence="2" key="1">
    <citation type="journal article" date="2022" name="bioRxiv">
        <title>Genomics of Preaxostyla Flagellates Illuminates Evolutionary Transitions and the Path Towards Mitochondrial Loss.</title>
        <authorList>
            <person name="Novak L.V.F."/>
            <person name="Treitli S.C."/>
            <person name="Pyrih J."/>
            <person name="Halakuc P."/>
            <person name="Pipaliya S.V."/>
            <person name="Vacek V."/>
            <person name="Brzon O."/>
            <person name="Soukal P."/>
            <person name="Eme L."/>
            <person name="Dacks J.B."/>
            <person name="Karnkowska A."/>
            <person name="Elias M."/>
            <person name="Hampl V."/>
        </authorList>
    </citation>
    <scope>NUCLEOTIDE SEQUENCE</scope>
    <source>
        <strain evidence="2">RCP-MX</strain>
    </source>
</reference>
<feature type="compositionally biased region" description="Basic residues" evidence="1">
    <location>
        <begin position="518"/>
        <end position="529"/>
    </location>
</feature>
<feature type="compositionally biased region" description="Low complexity" evidence="1">
    <location>
        <begin position="755"/>
        <end position="768"/>
    </location>
</feature>
<feature type="compositionally biased region" description="Low complexity" evidence="1">
    <location>
        <begin position="669"/>
        <end position="688"/>
    </location>
</feature>
<feature type="compositionally biased region" description="Low complexity" evidence="1">
    <location>
        <begin position="135"/>
        <end position="147"/>
    </location>
</feature>
<feature type="compositionally biased region" description="Low complexity" evidence="1">
    <location>
        <begin position="718"/>
        <end position="729"/>
    </location>
</feature>
<evidence type="ECO:0000313" key="3">
    <source>
        <dbReference type="Proteomes" id="UP001141327"/>
    </source>
</evidence>
<feature type="region of interest" description="Disordered" evidence="1">
    <location>
        <begin position="668"/>
        <end position="688"/>
    </location>
</feature>
<feature type="compositionally biased region" description="Low complexity" evidence="1">
    <location>
        <begin position="967"/>
        <end position="983"/>
    </location>
</feature>
<name>A0ABQ8UM03_9EUKA</name>
<dbReference type="Proteomes" id="UP001141327">
    <property type="component" value="Unassembled WGS sequence"/>
</dbReference>
<comment type="caution">
    <text evidence="2">The sequence shown here is derived from an EMBL/GenBank/DDBJ whole genome shotgun (WGS) entry which is preliminary data.</text>
</comment>
<evidence type="ECO:0000256" key="1">
    <source>
        <dbReference type="SAM" id="MobiDB-lite"/>
    </source>
</evidence>
<feature type="compositionally biased region" description="Low complexity" evidence="1">
    <location>
        <begin position="482"/>
        <end position="491"/>
    </location>
</feature>
<feature type="compositionally biased region" description="Low complexity" evidence="1">
    <location>
        <begin position="370"/>
        <end position="389"/>
    </location>
</feature>
<feature type="region of interest" description="Disordered" evidence="1">
    <location>
        <begin position="333"/>
        <end position="537"/>
    </location>
</feature>
<keyword evidence="3" id="KW-1185">Reference proteome</keyword>
<feature type="compositionally biased region" description="Pro residues" evidence="1">
    <location>
        <begin position="1001"/>
        <end position="1014"/>
    </location>
</feature>
<feature type="compositionally biased region" description="Polar residues" evidence="1">
    <location>
        <begin position="108"/>
        <end position="119"/>
    </location>
</feature>
<feature type="region of interest" description="Disordered" evidence="1">
    <location>
        <begin position="921"/>
        <end position="947"/>
    </location>
</feature>
<gene>
    <name evidence="2" type="ORF">PAPYR_5722</name>
</gene>
<feature type="region of interest" description="Disordered" evidence="1">
    <location>
        <begin position="822"/>
        <end position="882"/>
    </location>
</feature>
<feature type="region of interest" description="Disordered" evidence="1">
    <location>
        <begin position="189"/>
        <end position="292"/>
    </location>
</feature>
<organism evidence="2 3">
    <name type="scientific">Paratrimastix pyriformis</name>
    <dbReference type="NCBI Taxonomy" id="342808"/>
    <lineage>
        <taxon>Eukaryota</taxon>
        <taxon>Metamonada</taxon>
        <taxon>Preaxostyla</taxon>
        <taxon>Paratrimastigidae</taxon>
        <taxon>Paratrimastix</taxon>
    </lineage>
</organism>
<evidence type="ECO:0008006" key="4">
    <source>
        <dbReference type="Google" id="ProtNLM"/>
    </source>
</evidence>
<feature type="compositionally biased region" description="Low complexity" evidence="1">
    <location>
        <begin position="1108"/>
        <end position="1124"/>
    </location>
</feature>
<accession>A0ABQ8UM03</accession>
<feature type="region of interest" description="Disordered" evidence="1">
    <location>
        <begin position="744"/>
        <end position="780"/>
    </location>
</feature>
<feature type="region of interest" description="Disordered" evidence="1">
    <location>
        <begin position="704"/>
        <end position="729"/>
    </location>
</feature>
<feature type="compositionally biased region" description="Pro residues" evidence="1">
    <location>
        <begin position="123"/>
        <end position="134"/>
    </location>
</feature>
<feature type="compositionally biased region" description="Polar residues" evidence="1">
    <location>
        <begin position="574"/>
        <end position="599"/>
    </location>
</feature>
<feature type="compositionally biased region" description="Low complexity" evidence="1">
    <location>
        <begin position="250"/>
        <end position="264"/>
    </location>
</feature>